<dbReference type="EMBL" id="RAWI01000090">
    <property type="protein sequence ID" value="RKI09362.1"/>
    <property type="molecule type" value="Genomic_DNA"/>
</dbReference>
<protein>
    <recommendedName>
        <fullName evidence="3">Type 4 fimbrial biogenesis protein PilX N-terminal domain-containing protein</fullName>
    </recommendedName>
</protein>
<evidence type="ECO:0000313" key="2">
    <source>
        <dbReference type="Proteomes" id="UP000278907"/>
    </source>
</evidence>
<name>A0ABX9QLB4_9BACT</name>
<dbReference type="RefSeq" id="WP_120534121.1">
    <property type="nucleotide sequence ID" value="NZ_RAWI01000090.1"/>
</dbReference>
<gene>
    <name evidence="1" type="ORF">D7Y13_14535</name>
</gene>
<keyword evidence="2" id="KW-1185">Reference proteome</keyword>
<dbReference type="Proteomes" id="UP000278907">
    <property type="component" value="Unassembled WGS sequence"/>
</dbReference>
<organism evidence="1 2">
    <name type="scientific">Corallococcus praedator</name>
    <dbReference type="NCBI Taxonomy" id="2316724"/>
    <lineage>
        <taxon>Bacteria</taxon>
        <taxon>Pseudomonadati</taxon>
        <taxon>Myxococcota</taxon>
        <taxon>Myxococcia</taxon>
        <taxon>Myxococcales</taxon>
        <taxon>Cystobacterineae</taxon>
        <taxon>Myxococcaceae</taxon>
        <taxon>Corallococcus</taxon>
    </lineage>
</organism>
<sequence length="232" mass="25136">MVPRTRSHLRQPRGFTLLLALGVVAVVTMAVMLSFSVVGREADSQADTRRQKQAFFAAEAGLAEGREAVRIIMDTNLGATLVLKDALGRDRVELPGMGSANYPWFELLPGDGVDGWNDYSITTDSLDAAEYAGIDDYPEQKNVRYRVFVRDDVESDDLFGTDSNRQLWVISVGEVTNANGRPTRAVVQALVTNSNTESIFTPGCISKGCGPDMNYVNVTDTGTPGTAVITLP</sequence>
<proteinExistence type="predicted"/>
<accession>A0ABX9QLB4</accession>
<evidence type="ECO:0000313" key="1">
    <source>
        <dbReference type="EMBL" id="RKI09362.1"/>
    </source>
</evidence>
<evidence type="ECO:0008006" key="3">
    <source>
        <dbReference type="Google" id="ProtNLM"/>
    </source>
</evidence>
<comment type="caution">
    <text evidence="1">The sequence shown here is derived from an EMBL/GenBank/DDBJ whole genome shotgun (WGS) entry which is preliminary data.</text>
</comment>
<reference evidence="1 2" key="1">
    <citation type="submission" date="2018-09" db="EMBL/GenBank/DDBJ databases">
        <authorList>
            <person name="Livingstone P.G."/>
            <person name="Whitworth D.E."/>
        </authorList>
    </citation>
    <scope>NUCLEOTIDE SEQUENCE [LARGE SCALE GENOMIC DNA]</scope>
    <source>
        <strain evidence="1 2">CA031B</strain>
    </source>
</reference>